<evidence type="ECO:0000313" key="2">
    <source>
        <dbReference type="Proteomes" id="UP000032515"/>
    </source>
</evidence>
<dbReference type="EMBL" id="JXXE01000277">
    <property type="protein sequence ID" value="KIZ41941.1"/>
    <property type="molecule type" value="Genomic_DNA"/>
</dbReference>
<organism evidence="1 2">
    <name type="scientific">Rhodopseudomonas palustris</name>
    <dbReference type="NCBI Taxonomy" id="1076"/>
    <lineage>
        <taxon>Bacteria</taxon>
        <taxon>Pseudomonadati</taxon>
        <taxon>Pseudomonadota</taxon>
        <taxon>Alphaproteobacteria</taxon>
        <taxon>Hyphomicrobiales</taxon>
        <taxon>Nitrobacteraceae</taxon>
        <taxon>Rhodopseudomonas</taxon>
    </lineage>
</organism>
<protein>
    <submittedName>
        <fullName evidence="1">Uncharacterized protein</fullName>
    </submittedName>
</protein>
<gene>
    <name evidence="1" type="ORF">OO17_13890</name>
</gene>
<comment type="caution">
    <text evidence="1">The sequence shown here is derived from an EMBL/GenBank/DDBJ whole genome shotgun (WGS) entry which is preliminary data.</text>
</comment>
<accession>A0A0D7EMQ2</accession>
<evidence type="ECO:0000313" key="1">
    <source>
        <dbReference type="EMBL" id="KIZ41941.1"/>
    </source>
</evidence>
<reference evidence="1 2" key="1">
    <citation type="submission" date="2014-11" db="EMBL/GenBank/DDBJ databases">
        <title>Genomics and ecophysiology of heterotrophic nitrogen fixing bacteria isolated from estuarine surface water.</title>
        <authorList>
            <person name="Bentzon-Tilia M."/>
            <person name="Severin I."/>
            <person name="Hansen L.H."/>
            <person name="Riemann L."/>
        </authorList>
    </citation>
    <scope>NUCLEOTIDE SEQUENCE [LARGE SCALE GENOMIC DNA]</scope>
    <source>
        <strain evidence="1 2">BAL398</strain>
    </source>
</reference>
<name>A0A0D7EMQ2_RHOPL</name>
<dbReference type="Proteomes" id="UP000032515">
    <property type="component" value="Unassembled WGS sequence"/>
</dbReference>
<sequence length="63" mass="7106">MPLRPRQDLSKFAVKRGIDLAAFLAWREDDLLDQHPQGLGRFLAHCGAIQGLCELCDLLRVDC</sequence>
<proteinExistence type="predicted"/>
<dbReference type="AlphaFoldDB" id="A0A0D7EMQ2"/>